<accession>A0A665VHB2</accession>
<dbReference type="Ensembl" id="ENSENLT00000032001.1">
    <property type="protein sequence ID" value="ENSENLP00000031098.1"/>
    <property type="gene ID" value="ENSENLG00000013758.1"/>
</dbReference>
<dbReference type="Gene3D" id="3.30.420.10">
    <property type="entry name" value="Ribonuclease H-like superfamily/Ribonuclease H"/>
    <property type="match status" value="1"/>
</dbReference>
<dbReference type="SUPFAM" id="SSF46689">
    <property type="entry name" value="Homeodomain-like"/>
    <property type="match status" value="1"/>
</dbReference>
<evidence type="ECO:0000259" key="1">
    <source>
        <dbReference type="Pfam" id="PF01498"/>
    </source>
</evidence>
<dbReference type="AlphaFoldDB" id="A0A665VHB2"/>
<dbReference type="InParanoid" id="A0A665VHB2"/>
<dbReference type="InterPro" id="IPR002492">
    <property type="entry name" value="Transposase_Tc1-like"/>
</dbReference>
<reference evidence="2" key="1">
    <citation type="submission" date="2021-04" db="EMBL/GenBank/DDBJ databases">
        <authorList>
            <consortium name="Wellcome Sanger Institute Data Sharing"/>
        </authorList>
    </citation>
    <scope>NUCLEOTIDE SEQUENCE [LARGE SCALE GENOMIC DNA]</scope>
</reference>
<reference evidence="2" key="3">
    <citation type="submission" date="2025-09" db="UniProtKB">
        <authorList>
            <consortium name="Ensembl"/>
        </authorList>
    </citation>
    <scope>IDENTIFICATION</scope>
</reference>
<dbReference type="PANTHER" id="PTHR23022:SF134">
    <property type="entry name" value="TRANSPOSABLE ELEMENT TC1 TRANSPOSASE"/>
    <property type="match status" value="1"/>
</dbReference>
<name>A0A665VHB2_ECHNA</name>
<proteinExistence type="predicted"/>
<keyword evidence="3" id="KW-1185">Reference proteome</keyword>
<organism evidence="2 3">
    <name type="scientific">Echeneis naucrates</name>
    <name type="common">Live sharksucker</name>
    <dbReference type="NCBI Taxonomy" id="173247"/>
    <lineage>
        <taxon>Eukaryota</taxon>
        <taxon>Metazoa</taxon>
        <taxon>Chordata</taxon>
        <taxon>Craniata</taxon>
        <taxon>Vertebrata</taxon>
        <taxon>Euteleostomi</taxon>
        <taxon>Actinopterygii</taxon>
        <taxon>Neopterygii</taxon>
        <taxon>Teleostei</taxon>
        <taxon>Neoteleostei</taxon>
        <taxon>Acanthomorphata</taxon>
        <taxon>Carangaria</taxon>
        <taxon>Carangiformes</taxon>
        <taxon>Echeneidae</taxon>
        <taxon>Echeneis</taxon>
    </lineage>
</organism>
<feature type="domain" description="Transposase Tc1-like" evidence="1">
    <location>
        <begin position="63"/>
        <end position="130"/>
    </location>
</feature>
<reference evidence="2" key="2">
    <citation type="submission" date="2025-08" db="UniProtKB">
        <authorList>
            <consortium name="Ensembl"/>
        </authorList>
    </citation>
    <scope>IDENTIFICATION</scope>
</reference>
<dbReference type="OMA" id="PKCILFH"/>
<sequence length="179" mass="21063">MGRSRHCSEEKRTLIKMLINEGKTYKEVQKMMGCSAKMISNALKWKAKPERRGRKRKTTIRMDRRIARMVKTQPMISSRMIKDSLKLPVSTVTIRRRLCEANLSARSPRKVPLLKKRHVLKRIQFAKEHIGWPKGKWRNILWTDESKICQPPPKCILFHPLVIKFALPHLRRQSVAHIP</sequence>
<dbReference type="GO" id="GO:0015074">
    <property type="term" value="P:DNA integration"/>
    <property type="evidence" value="ECO:0007669"/>
    <property type="project" value="InterPro"/>
</dbReference>
<dbReference type="Proteomes" id="UP000472264">
    <property type="component" value="Chromosome 10"/>
</dbReference>
<protein>
    <recommendedName>
        <fullName evidence="1">Transposase Tc1-like domain-containing protein</fullName>
    </recommendedName>
</protein>
<dbReference type="PANTHER" id="PTHR23022">
    <property type="entry name" value="TRANSPOSABLE ELEMENT-RELATED"/>
    <property type="match status" value="1"/>
</dbReference>
<dbReference type="InterPro" id="IPR009057">
    <property type="entry name" value="Homeodomain-like_sf"/>
</dbReference>
<dbReference type="GO" id="GO:0003677">
    <property type="term" value="F:DNA binding"/>
    <property type="evidence" value="ECO:0007669"/>
    <property type="project" value="InterPro"/>
</dbReference>
<evidence type="ECO:0000313" key="2">
    <source>
        <dbReference type="Ensembl" id="ENSENLP00000031098.1"/>
    </source>
</evidence>
<dbReference type="Pfam" id="PF01498">
    <property type="entry name" value="HTH_Tnp_Tc3_2"/>
    <property type="match status" value="1"/>
</dbReference>
<dbReference type="InterPro" id="IPR052338">
    <property type="entry name" value="Transposase_5"/>
</dbReference>
<dbReference type="GO" id="GO:0006313">
    <property type="term" value="P:DNA transposition"/>
    <property type="evidence" value="ECO:0007669"/>
    <property type="project" value="InterPro"/>
</dbReference>
<evidence type="ECO:0000313" key="3">
    <source>
        <dbReference type="Proteomes" id="UP000472264"/>
    </source>
</evidence>
<dbReference type="InterPro" id="IPR036397">
    <property type="entry name" value="RNaseH_sf"/>
</dbReference>